<dbReference type="GO" id="GO:0005384">
    <property type="term" value="F:manganese ion transmembrane transporter activity"/>
    <property type="evidence" value="ECO:0007669"/>
    <property type="project" value="TreeGrafter"/>
</dbReference>
<evidence type="ECO:0000256" key="2">
    <source>
        <dbReference type="ARBA" id="ARBA00022448"/>
    </source>
</evidence>
<keyword evidence="5 6" id="KW-0472">Membrane</keyword>
<dbReference type="InterPro" id="IPR001046">
    <property type="entry name" value="NRAMP_fam"/>
</dbReference>
<protein>
    <submittedName>
        <fullName evidence="7">Divalent metal cation transporter MntH</fullName>
    </submittedName>
</protein>
<accession>A0A644UDB4</accession>
<comment type="subcellular location">
    <subcellularLocation>
        <location evidence="1">Membrane</location>
        <topology evidence="1">Multi-pass membrane protein</topology>
    </subcellularLocation>
</comment>
<evidence type="ECO:0000256" key="3">
    <source>
        <dbReference type="ARBA" id="ARBA00022692"/>
    </source>
</evidence>
<feature type="transmembrane region" description="Helical" evidence="6">
    <location>
        <begin position="419"/>
        <end position="438"/>
    </location>
</feature>
<keyword evidence="2" id="KW-0813">Transport</keyword>
<proteinExistence type="predicted"/>
<feature type="transmembrane region" description="Helical" evidence="6">
    <location>
        <begin position="458"/>
        <end position="479"/>
    </location>
</feature>
<evidence type="ECO:0000256" key="1">
    <source>
        <dbReference type="ARBA" id="ARBA00004141"/>
    </source>
</evidence>
<gene>
    <name evidence="7" type="primary">mntH_5</name>
    <name evidence="7" type="ORF">SDC9_22836</name>
</gene>
<keyword evidence="3 6" id="KW-0812">Transmembrane</keyword>
<evidence type="ECO:0000313" key="7">
    <source>
        <dbReference type="EMBL" id="MPL76985.1"/>
    </source>
</evidence>
<dbReference type="NCBIfam" id="NF037982">
    <property type="entry name" value="Nramp_1"/>
    <property type="match status" value="1"/>
</dbReference>
<feature type="transmembrane region" description="Helical" evidence="6">
    <location>
        <begin position="159"/>
        <end position="183"/>
    </location>
</feature>
<organism evidence="7">
    <name type="scientific">bioreactor metagenome</name>
    <dbReference type="NCBI Taxonomy" id="1076179"/>
    <lineage>
        <taxon>unclassified sequences</taxon>
        <taxon>metagenomes</taxon>
        <taxon>ecological metagenomes</taxon>
    </lineage>
</organism>
<dbReference type="GO" id="GO:0034755">
    <property type="term" value="P:iron ion transmembrane transport"/>
    <property type="evidence" value="ECO:0007669"/>
    <property type="project" value="TreeGrafter"/>
</dbReference>
<sequence>MGAGDTYVLLPVRARGADRTCLLPMSAYTVRLQYGSIRCCCAVRLRTAGYSKLKIGKVCMSATSFWSKCNVSGITHKGEEFLKFVGPGLLVTVGFIDPGNWAANLAAGAEYGYSLLWMVSLSTFMLIVLQHNAAHLGIVTGKCMAEAITEYFPCTIGRLVLFSAFGASVMTSMAEILGGAIALRMLFSIPLPIGATLTALLAGGLLLLNTYNKVEKWIIGFVSLIGIAFLYELWLVPSGWVPKAAVGWVMPAFPEGSMLVIMSVLGAVVMPHNLFLHSEIIQSRQWNLEGDAFIKKRLDYEFFDTLFAMLVGWAINSAMIILAAAVFWTAGEHVTELEQARDLLKPLLGDSASVIFAVALLFAGVASSVTSGMAGGIMTSGMAGEPYNTKDKHSVMGIVGSLGCGLVLIWLTSDPFKGLLLSQMALSVQLPITMISLVALTSSPKVMGKYANGKGTKLLLYTLTGIVTALNIMLLFSALD</sequence>
<feature type="transmembrane region" description="Helical" evidence="6">
    <location>
        <begin position="351"/>
        <end position="374"/>
    </location>
</feature>
<feature type="transmembrane region" description="Helical" evidence="6">
    <location>
        <begin position="189"/>
        <end position="208"/>
    </location>
</feature>
<evidence type="ECO:0000256" key="6">
    <source>
        <dbReference type="SAM" id="Phobius"/>
    </source>
</evidence>
<dbReference type="PANTHER" id="PTHR11706">
    <property type="entry name" value="SOLUTE CARRIER PROTEIN FAMILY 11 MEMBER"/>
    <property type="match status" value="1"/>
</dbReference>
<dbReference type="AlphaFoldDB" id="A0A644UDB4"/>
<dbReference type="GO" id="GO:0015086">
    <property type="term" value="F:cadmium ion transmembrane transporter activity"/>
    <property type="evidence" value="ECO:0007669"/>
    <property type="project" value="TreeGrafter"/>
</dbReference>
<feature type="transmembrane region" description="Helical" evidence="6">
    <location>
        <begin position="395"/>
        <end position="413"/>
    </location>
</feature>
<dbReference type="PRINTS" id="PR00447">
    <property type="entry name" value="NATRESASSCMP"/>
</dbReference>
<feature type="transmembrane region" description="Helical" evidence="6">
    <location>
        <begin position="256"/>
        <end position="276"/>
    </location>
</feature>
<comment type="caution">
    <text evidence="7">The sequence shown here is derived from an EMBL/GenBank/DDBJ whole genome shotgun (WGS) entry which is preliminary data.</text>
</comment>
<evidence type="ECO:0000256" key="4">
    <source>
        <dbReference type="ARBA" id="ARBA00022989"/>
    </source>
</evidence>
<dbReference type="Pfam" id="PF01566">
    <property type="entry name" value="Nramp"/>
    <property type="match status" value="1"/>
</dbReference>
<name>A0A644UDB4_9ZZZZ</name>
<feature type="transmembrane region" description="Helical" evidence="6">
    <location>
        <begin position="115"/>
        <end position="138"/>
    </location>
</feature>
<dbReference type="EMBL" id="VSSQ01000102">
    <property type="protein sequence ID" value="MPL76985.1"/>
    <property type="molecule type" value="Genomic_DNA"/>
</dbReference>
<dbReference type="GO" id="GO:0005886">
    <property type="term" value="C:plasma membrane"/>
    <property type="evidence" value="ECO:0007669"/>
    <property type="project" value="TreeGrafter"/>
</dbReference>
<feature type="transmembrane region" description="Helical" evidence="6">
    <location>
        <begin position="217"/>
        <end position="236"/>
    </location>
</feature>
<feature type="transmembrane region" description="Helical" evidence="6">
    <location>
        <begin position="306"/>
        <end position="331"/>
    </location>
</feature>
<dbReference type="PANTHER" id="PTHR11706:SF33">
    <property type="entry name" value="NATURAL RESISTANCE-ASSOCIATED MACROPHAGE PROTEIN 2"/>
    <property type="match status" value="1"/>
</dbReference>
<keyword evidence="4 6" id="KW-1133">Transmembrane helix</keyword>
<reference evidence="7" key="1">
    <citation type="submission" date="2019-08" db="EMBL/GenBank/DDBJ databases">
        <authorList>
            <person name="Kucharzyk K."/>
            <person name="Murdoch R.W."/>
            <person name="Higgins S."/>
            <person name="Loffler F."/>
        </authorList>
    </citation>
    <scope>NUCLEOTIDE SEQUENCE</scope>
</reference>
<evidence type="ECO:0000256" key="5">
    <source>
        <dbReference type="ARBA" id="ARBA00023136"/>
    </source>
</evidence>